<sequence length="270" mass="29437">MPGAAHTLGFGSALRSWRRRRRLSQIDLALAAGTTQRHLSFLEQGRSAPGREIVERLAAALDLTLRERNALLAAAGFAPAYAETDLGSSKLNPIREALQHILRGHLPYPALIMDSVGDVIGANRAVGVLLDGVAPYLLEPPINVFRLALHPQGMAPRIANLDQWRRHVFDGLGQRLPDPRLETLIEELEGYGVPTRNGASADTLGFAVPLQLRTDSGDVRLVATIATFATALDITISELRLEAFLPADRDTADILAHRHQARDGRSVRPR</sequence>
<dbReference type="RefSeq" id="WP_165758115.1">
    <property type="nucleotide sequence ID" value="NZ_MVHU01000036.1"/>
</dbReference>
<dbReference type="EMBL" id="MVHU01000036">
    <property type="protein sequence ID" value="ORA77112.1"/>
    <property type="molecule type" value="Genomic_DNA"/>
</dbReference>
<dbReference type="AlphaFoldDB" id="A0A1X0DXZ1"/>
<accession>A0A1X0DXZ1</accession>
<comment type="caution">
    <text evidence="2">The sequence shown here is derived from an EMBL/GenBank/DDBJ whole genome shotgun (WGS) entry which is preliminary data.</text>
</comment>
<dbReference type="Gene3D" id="3.30.450.180">
    <property type="match status" value="1"/>
</dbReference>
<dbReference type="InterPro" id="IPR010982">
    <property type="entry name" value="Lambda_DNA-bd_dom_sf"/>
</dbReference>
<reference evidence="2 3" key="1">
    <citation type="submission" date="2017-02" db="EMBL/GenBank/DDBJ databases">
        <title>The new phylogeny of genus Mycobacterium.</title>
        <authorList>
            <person name="Tortoli E."/>
            <person name="Trovato A."/>
            <person name="Cirillo D.M."/>
        </authorList>
    </citation>
    <scope>NUCLEOTIDE SEQUENCE [LARGE SCALE GENOMIC DNA]</scope>
    <source>
        <strain evidence="2 3">DSM 45093</strain>
    </source>
</reference>
<dbReference type="Gene3D" id="1.10.260.40">
    <property type="entry name" value="lambda repressor-like DNA-binding domains"/>
    <property type="match status" value="1"/>
</dbReference>
<dbReference type="CDD" id="cd00093">
    <property type="entry name" value="HTH_XRE"/>
    <property type="match status" value="1"/>
</dbReference>
<evidence type="ECO:0000313" key="3">
    <source>
        <dbReference type="Proteomes" id="UP000192713"/>
    </source>
</evidence>
<organism evidence="2 3">
    <name type="scientific">Mycolicibacter kumamotonensis</name>
    <dbReference type="NCBI Taxonomy" id="354243"/>
    <lineage>
        <taxon>Bacteria</taxon>
        <taxon>Bacillati</taxon>
        <taxon>Actinomycetota</taxon>
        <taxon>Actinomycetes</taxon>
        <taxon>Mycobacteriales</taxon>
        <taxon>Mycobacteriaceae</taxon>
        <taxon>Mycolicibacter</taxon>
    </lineage>
</organism>
<protein>
    <submittedName>
        <fullName evidence="2">Transcriptional regulator</fullName>
    </submittedName>
</protein>
<dbReference type="PROSITE" id="PS50943">
    <property type="entry name" value="HTH_CROC1"/>
    <property type="match status" value="1"/>
</dbReference>
<dbReference type="GO" id="GO:0003677">
    <property type="term" value="F:DNA binding"/>
    <property type="evidence" value="ECO:0007669"/>
    <property type="project" value="InterPro"/>
</dbReference>
<dbReference type="PANTHER" id="PTHR35010">
    <property type="entry name" value="BLL4672 PROTEIN-RELATED"/>
    <property type="match status" value="1"/>
</dbReference>
<dbReference type="Pfam" id="PF17765">
    <property type="entry name" value="MLTR_LBD"/>
    <property type="match status" value="1"/>
</dbReference>
<evidence type="ECO:0000259" key="1">
    <source>
        <dbReference type="PROSITE" id="PS50943"/>
    </source>
</evidence>
<dbReference type="SMART" id="SM00530">
    <property type="entry name" value="HTH_XRE"/>
    <property type="match status" value="1"/>
</dbReference>
<gene>
    <name evidence="2" type="ORF">BST28_19125</name>
</gene>
<name>A0A1X0DXZ1_9MYCO</name>
<feature type="domain" description="HTH cro/C1-type" evidence="1">
    <location>
        <begin position="14"/>
        <end position="68"/>
    </location>
</feature>
<dbReference type="Proteomes" id="UP000192713">
    <property type="component" value="Unassembled WGS sequence"/>
</dbReference>
<dbReference type="InterPro" id="IPR001387">
    <property type="entry name" value="Cro/C1-type_HTH"/>
</dbReference>
<dbReference type="PANTHER" id="PTHR35010:SF4">
    <property type="entry name" value="BLL5781 PROTEIN"/>
    <property type="match status" value="1"/>
</dbReference>
<evidence type="ECO:0000313" key="2">
    <source>
        <dbReference type="EMBL" id="ORA77112.1"/>
    </source>
</evidence>
<proteinExistence type="predicted"/>
<dbReference type="Pfam" id="PF01381">
    <property type="entry name" value="HTH_3"/>
    <property type="match status" value="1"/>
</dbReference>
<dbReference type="InterPro" id="IPR041413">
    <property type="entry name" value="MLTR_LBD"/>
</dbReference>
<dbReference type="SUPFAM" id="SSF47413">
    <property type="entry name" value="lambda repressor-like DNA-binding domains"/>
    <property type="match status" value="1"/>
</dbReference>